<dbReference type="Gene3D" id="3.40.50.150">
    <property type="entry name" value="Vaccinia Virus protein VP39"/>
    <property type="match status" value="1"/>
</dbReference>
<organism evidence="2 3">
    <name type="scientific">Desulfocucumis palustris</name>
    <dbReference type="NCBI Taxonomy" id="1898651"/>
    <lineage>
        <taxon>Bacteria</taxon>
        <taxon>Bacillati</taxon>
        <taxon>Bacillota</taxon>
        <taxon>Clostridia</taxon>
        <taxon>Eubacteriales</taxon>
        <taxon>Desulfocucumaceae</taxon>
        <taxon>Desulfocucumis</taxon>
    </lineage>
</organism>
<keyword evidence="2" id="KW-0489">Methyltransferase</keyword>
<evidence type="ECO:0000313" key="3">
    <source>
        <dbReference type="Proteomes" id="UP000239549"/>
    </source>
</evidence>
<dbReference type="Proteomes" id="UP000239549">
    <property type="component" value="Unassembled WGS sequence"/>
</dbReference>
<dbReference type="AlphaFoldDB" id="A0A2L2XAV8"/>
<dbReference type="Pfam" id="PF13847">
    <property type="entry name" value="Methyltransf_31"/>
    <property type="match status" value="1"/>
</dbReference>
<feature type="domain" description="Methyltransferase" evidence="1">
    <location>
        <begin position="37"/>
        <end position="150"/>
    </location>
</feature>
<evidence type="ECO:0000259" key="1">
    <source>
        <dbReference type="Pfam" id="PF13847"/>
    </source>
</evidence>
<proteinExistence type="predicted"/>
<sequence length="198" mass="21752">MLLKDFFDDMADRWDSIMGPEVAAKLRAILKDCGIPKGAAVLDVACGTGILTPILLELVGQEGSVTGVDFAPQMIEKARSKDFGANARFLVADVMTLDNENNSYDYVVCNGALPHFPDQKGAMRVMHRVLKSGGRLLICHASSREEINATHRNLGPPVDGDLLPTAAELKYMLEDTGFIDITFEDKPDRFVFLALRPR</sequence>
<accession>A0A2L2XAV8</accession>
<dbReference type="InterPro" id="IPR029063">
    <property type="entry name" value="SAM-dependent_MTases_sf"/>
</dbReference>
<dbReference type="OrthoDB" id="7365827at2"/>
<protein>
    <submittedName>
        <fullName evidence="2">2-heptaprenyl-1,4-naphthoquinone methyltransferase</fullName>
    </submittedName>
</protein>
<evidence type="ECO:0000313" key="2">
    <source>
        <dbReference type="EMBL" id="GBF33114.1"/>
    </source>
</evidence>
<reference evidence="3" key="1">
    <citation type="submission" date="2018-02" db="EMBL/GenBank/DDBJ databases">
        <title>Genome sequence of Desulfocucumis palustris strain NAW-5.</title>
        <authorList>
            <person name="Watanabe M."/>
            <person name="Kojima H."/>
            <person name="Fukui M."/>
        </authorList>
    </citation>
    <scope>NUCLEOTIDE SEQUENCE [LARGE SCALE GENOMIC DNA]</scope>
    <source>
        <strain evidence="3">NAW-5</strain>
    </source>
</reference>
<keyword evidence="2" id="KW-0808">Transferase</keyword>
<gene>
    <name evidence="2" type="ORF">DCCM_2211</name>
</gene>
<dbReference type="PANTHER" id="PTHR43591">
    <property type="entry name" value="METHYLTRANSFERASE"/>
    <property type="match status" value="1"/>
</dbReference>
<dbReference type="GO" id="GO:0032259">
    <property type="term" value="P:methylation"/>
    <property type="evidence" value="ECO:0007669"/>
    <property type="project" value="UniProtKB-KW"/>
</dbReference>
<keyword evidence="3" id="KW-1185">Reference proteome</keyword>
<name>A0A2L2XAV8_9FIRM</name>
<dbReference type="CDD" id="cd02440">
    <property type="entry name" value="AdoMet_MTases"/>
    <property type="match status" value="1"/>
</dbReference>
<dbReference type="GO" id="GO:0008168">
    <property type="term" value="F:methyltransferase activity"/>
    <property type="evidence" value="ECO:0007669"/>
    <property type="project" value="UniProtKB-KW"/>
</dbReference>
<dbReference type="InterPro" id="IPR025714">
    <property type="entry name" value="Methyltranfer_dom"/>
</dbReference>
<comment type="caution">
    <text evidence="2">The sequence shown here is derived from an EMBL/GenBank/DDBJ whole genome shotgun (WGS) entry which is preliminary data.</text>
</comment>
<dbReference type="EMBL" id="BFAV01000073">
    <property type="protein sequence ID" value="GBF33114.1"/>
    <property type="molecule type" value="Genomic_DNA"/>
</dbReference>
<dbReference type="RefSeq" id="WP_104371548.1">
    <property type="nucleotide sequence ID" value="NZ_BFAV01000073.1"/>
</dbReference>
<dbReference type="SUPFAM" id="SSF53335">
    <property type="entry name" value="S-adenosyl-L-methionine-dependent methyltransferases"/>
    <property type="match status" value="1"/>
</dbReference>